<name>A0AAC9KFE5_9PROT</name>
<reference evidence="9" key="1">
    <citation type="submission" date="2016-11" db="EMBL/GenBank/DDBJ databases">
        <title>Comparative genomic and phenotypic analysis of Granulibacter bethesdensis clinical isolates from patients with chronic granulomatous disease.</title>
        <authorList>
            <person name="Zarember K.A."/>
            <person name="Porcella S.F."/>
            <person name="Chu J."/>
            <person name="Ding L."/>
            <person name="Dahlstrom E."/>
            <person name="Barbian K."/>
            <person name="Martens C."/>
            <person name="Sykora L."/>
            <person name="Kramer S."/>
            <person name="Pettinato A.M."/>
            <person name="Hong H."/>
            <person name="Wald G."/>
            <person name="Berg L.J."/>
            <person name="Rogge L.S."/>
            <person name="Greenberg D.E."/>
            <person name="Falcone E.L."/>
            <person name="Neves J.F."/>
            <person name="Simoes M.J."/>
            <person name="Casal M."/>
            <person name="Rodriguez-Lopez F.C."/>
            <person name="Zelazny A."/>
            <person name="Gallin J.I."/>
            <person name="Holland S.M."/>
        </authorList>
    </citation>
    <scope>NUCLEOTIDE SEQUENCE [LARGE SCALE GENOMIC DNA]</scope>
    <source>
        <strain evidence="9">NIH9.1</strain>
    </source>
</reference>
<dbReference type="PANTHER" id="PTHR42663">
    <property type="entry name" value="HYDROLASE C777.06C-RELATED-RELATED"/>
    <property type="match status" value="1"/>
</dbReference>
<evidence type="ECO:0000259" key="7">
    <source>
        <dbReference type="Pfam" id="PF12706"/>
    </source>
</evidence>
<feature type="domain" description="Metallo-beta-lactamase" evidence="7">
    <location>
        <begin position="71"/>
        <end position="297"/>
    </location>
</feature>
<gene>
    <name evidence="6" type="primary">pqqB</name>
    <name evidence="8" type="ORF">GbCGDNIH9_1929</name>
</gene>
<dbReference type="SUPFAM" id="SSF56281">
    <property type="entry name" value="Metallo-hydrolase/oxidoreductase"/>
    <property type="match status" value="1"/>
</dbReference>
<protein>
    <recommendedName>
        <fullName evidence="3 6">Coenzyme PQQ synthesis protein B</fullName>
    </recommendedName>
    <alternativeName>
        <fullName evidence="6">Pyrroloquinoline quinone biosynthesis protein B</fullName>
    </alternativeName>
</protein>
<dbReference type="Gene3D" id="3.60.15.10">
    <property type="entry name" value="Ribonuclease Z/Hydroxyacylglutathione hydrolase-like"/>
    <property type="match status" value="1"/>
</dbReference>
<evidence type="ECO:0000256" key="5">
    <source>
        <dbReference type="ARBA" id="ARBA00022905"/>
    </source>
</evidence>
<dbReference type="GO" id="GO:0018189">
    <property type="term" value="P:pyrroloquinoline quinone biosynthetic process"/>
    <property type="evidence" value="ECO:0007669"/>
    <property type="project" value="UniProtKB-UniRule"/>
</dbReference>
<sequence>MNGGRRYPAVFTVQTWSDRAMKIVVLGSAAGGGFPQWNSNAAGCRRARAGDPKAAPRTQASIAVSQDGVFWFVFNASPDIRQQIEANAMLHPNGAIRSTPIAGVVLTNGDVDALAGLLTLRERQAFTVYATSRVHGILNDNPIFEVLARDVVERRTIPASGPFALTLPGGEPSGLTVEFFPVPGKVPLYLEQEGLLMNAPAPVEEGEQTVGAAISDGRRTVCFIPACAMMTDSLRQRLAGADTVFFDGTLWSDDEMIRAGLVPKTGRRMGHMSVSGEDGTIAAFRDLGVRQKILIHINNSNPVLLEDSAERAEALAAGWTVAHDGMQIEL</sequence>
<comment type="similarity">
    <text evidence="2 6">Belongs to the PqqB family.</text>
</comment>
<dbReference type="NCBIfam" id="TIGR02108">
    <property type="entry name" value="PQQ_syn_pqqB"/>
    <property type="match status" value="1"/>
</dbReference>
<evidence type="ECO:0000256" key="2">
    <source>
        <dbReference type="ARBA" id="ARBA00008481"/>
    </source>
</evidence>
<proteinExistence type="inferred from homology"/>
<comment type="pathway">
    <text evidence="1 6">Cofactor biosynthesis; pyrroloquinoline quinone biosynthesis.</text>
</comment>
<comment type="function">
    <text evidence="6">May be involved in the transport of PQQ or its precursor to the periplasm.</text>
</comment>
<evidence type="ECO:0000256" key="4">
    <source>
        <dbReference type="ARBA" id="ARBA00022448"/>
    </source>
</evidence>
<evidence type="ECO:0000256" key="6">
    <source>
        <dbReference type="HAMAP-Rule" id="MF_00653"/>
    </source>
</evidence>
<evidence type="ECO:0000256" key="3">
    <source>
        <dbReference type="ARBA" id="ARBA00015084"/>
    </source>
</evidence>
<evidence type="ECO:0000256" key="1">
    <source>
        <dbReference type="ARBA" id="ARBA00004886"/>
    </source>
</evidence>
<dbReference type="InterPro" id="IPR036866">
    <property type="entry name" value="RibonucZ/Hydroxyglut_hydro"/>
</dbReference>
<keyword evidence="5 6" id="KW-0884">PQQ biosynthesis</keyword>
<evidence type="ECO:0000313" key="9">
    <source>
        <dbReference type="Proteomes" id="UP000182373"/>
    </source>
</evidence>
<organism evidence="8 9">
    <name type="scientific">Granulibacter bethesdensis</name>
    <dbReference type="NCBI Taxonomy" id="364410"/>
    <lineage>
        <taxon>Bacteria</taxon>
        <taxon>Pseudomonadati</taxon>
        <taxon>Pseudomonadota</taxon>
        <taxon>Alphaproteobacteria</taxon>
        <taxon>Acetobacterales</taxon>
        <taxon>Acetobacteraceae</taxon>
        <taxon>Granulibacter</taxon>
    </lineage>
</organism>
<dbReference type="Pfam" id="PF12706">
    <property type="entry name" value="Lactamase_B_2"/>
    <property type="match status" value="1"/>
</dbReference>
<dbReference type="PANTHER" id="PTHR42663:SF7">
    <property type="entry name" value="COENZYME PQQ SYNTHESIS PROTEIN B"/>
    <property type="match status" value="1"/>
</dbReference>
<accession>A0AAC9KFE5</accession>
<dbReference type="Proteomes" id="UP000182373">
    <property type="component" value="Chromosome"/>
</dbReference>
<dbReference type="HAMAP" id="MF_00653">
    <property type="entry name" value="PQQ_syn_PqqB"/>
    <property type="match status" value="1"/>
</dbReference>
<dbReference type="AlphaFoldDB" id="A0AAC9KFE5"/>
<dbReference type="EMBL" id="CP018191">
    <property type="protein sequence ID" value="APH55245.1"/>
    <property type="molecule type" value="Genomic_DNA"/>
</dbReference>
<dbReference type="CDD" id="cd16274">
    <property type="entry name" value="PQQB-like_MBL-fold"/>
    <property type="match status" value="1"/>
</dbReference>
<dbReference type="InterPro" id="IPR011842">
    <property type="entry name" value="PQQ_synth_PqqB"/>
</dbReference>
<keyword evidence="4 6" id="KW-0813">Transport</keyword>
<evidence type="ECO:0000313" key="8">
    <source>
        <dbReference type="EMBL" id="APH55245.1"/>
    </source>
</evidence>
<dbReference type="InterPro" id="IPR001279">
    <property type="entry name" value="Metallo-B-lactamas"/>
</dbReference>